<organism evidence="2">
    <name type="scientific">Arthroderma gypseum (strain ATCC MYA-4604 / CBS 118893)</name>
    <name type="common">Microsporum gypseum</name>
    <dbReference type="NCBI Taxonomy" id="535722"/>
    <lineage>
        <taxon>Eukaryota</taxon>
        <taxon>Fungi</taxon>
        <taxon>Dikarya</taxon>
        <taxon>Ascomycota</taxon>
        <taxon>Pezizomycotina</taxon>
        <taxon>Eurotiomycetes</taxon>
        <taxon>Eurotiomycetidae</taxon>
        <taxon>Onygenales</taxon>
        <taxon>Arthrodermataceae</taxon>
        <taxon>Nannizzia</taxon>
    </lineage>
</organism>
<accession>E4UQ67</accession>
<protein>
    <submittedName>
        <fullName evidence="1">Uncharacterized protein</fullName>
    </submittedName>
</protein>
<gene>
    <name evidence="1" type="ORF">MGYG_02994</name>
</gene>
<dbReference type="GeneID" id="10030777"/>
<name>E4UQ67_ARTGP</name>
<proteinExistence type="predicted"/>
<dbReference type="Proteomes" id="UP000002669">
    <property type="component" value="Unassembled WGS sequence"/>
</dbReference>
<keyword evidence="2" id="KW-1185">Reference proteome</keyword>
<dbReference type="InParanoid" id="E4UQ67"/>
<sequence>MLAIDGTNVSVPEQLHLYSRLTPFLFPAGEETGIWRLPKLSTVNRLWVLPGRRPDKVDSGIFQTASVSMESNGGYGDESRLDIRDGFTLKRLRVWYFDTLIRQTIAMACRTISYDDSLGQRLDKSAVQGRSSGQWLAYVCAPRLAIWTSRMQTLLNVS</sequence>
<dbReference type="RefSeq" id="XP_003175469.1">
    <property type="nucleotide sequence ID" value="XM_003175421.1"/>
</dbReference>
<evidence type="ECO:0000313" key="1">
    <source>
        <dbReference type="EMBL" id="EFQ99986.1"/>
    </source>
</evidence>
<reference evidence="2" key="1">
    <citation type="journal article" date="2012" name="MBio">
        <title>Comparative genome analysis of Trichophyton rubrum and related dermatophytes reveals candidate genes involved in infection.</title>
        <authorList>
            <person name="Martinez D.A."/>
            <person name="Oliver B.G."/>
            <person name="Graeser Y."/>
            <person name="Goldberg J.M."/>
            <person name="Li W."/>
            <person name="Martinez-Rossi N.M."/>
            <person name="Monod M."/>
            <person name="Shelest E."/>
            <person name="Barton R.C."/>
            <person name="Birch E."/>
            <person name="Brakhage A.A."/>
            <person name="Chen Z."/>
            <person name="Gurr S.J."/>
            <person name="Heiman D."/>
            <person name="Heitman J."/>
            <person name="Kosti I."/>
            <person name="Rossi A."/>
            <person name="Saif S."/>
            <person name="Samalova M."/>
            <person name="Saunders C.W."/>
            <person name="Shea T."/>
            <person name="Summerbell R.C."/>
            <person name="Xu J."/>
            <person name="Young S."/>
            <person name="Zeng Q."/>
            <person name="Birren B.W."/>
            <person name="Cuomo C.A."/>
            <person name="White T.C."/>
        </authorList>
    </citation>
    <scope>NUCLEOTIDE SEQUENCE [LARGE SCALE GENOMIC DNA]</scope>
    <source>
        <strain evidence="2">ATCC MYA-4604 / CBS 118893</strain>
    </source>
</reference>
<dbReference type="VEuPathDB" id="FungiDB:MGYG_02994"/>
<dbReference type="AlphaFoldDB" id="E4UQ67"/>
<evidence type="ECO:0000313" key="2">
    <source>
        <dbReference type="Proteomes" id="UP000002669"/>
    </source>
</evidence>
<dbReference type="EMBL" id="DS989823">
    <property type="protein sequence ID" value="EFQ99986.1"/>
    <property type="molecule type" value="Genomic_DNA"/>
</dbReference>
<dbReference type="HOGENOM" id="CLU_1668947_0_0_1"/>